<dbReference type="EMBL" id="CAVMJV010000039">
    <property type="protein sequence ID" value="CAK5079800.1"/>
    <property type="molecule type" value="Genomic_DNA"/>
</dbReference>
<reference evidence="1" key="1">
    <citation type="submission" date="2023-11" db="EMBL/GenBank/DDBJ databases">
        <authorList>
            <person name="Poullet M."/>
        </authorList>
    </citation>
    <scope>NUCLEOTIDE SEQUENCE</scope>
    <source>
        <strain evidence="1">E1834</strain>
    </source>
</reference>
<name>A0ACB0ZL40_MELEN</name>
<accession>A0ACB0ZL40</accession>
<evidence type="ECO:0000313" key="2">
    <source>
        <dbReference type="Proteomes" id="UP001497535"/>
    </source>
</evidence>
<dbReference type="Proteomes" id="UP001497535">
    <property type="component" value="Unassembled WGS sequence"/>
</dbReference>
<comment type="caution">
    <text evidence="1">The sequence shown here is derived from an EMBL/GenBank/DDBJ whole genome shotgun (WGS) entry which is preliminary data.</text>
</comment>
<sequence length="82" mass="9334">MFEYLGRMVGRSYEETFQSLAKWLKSAESNARIEILKTLTKMLHGLGSGTFPIFKDIYKCLAKALFDRVMPVRVAAANVNIF</sequence>
<proteinExistence type="predicted"/>
<keyword evidence="2" id="KW-1185">Reference proteome</keyword>
<evidence type="ECO:0000313" key="1">
    <source>
        <dbReference type="EMBL" id="CAK5079800.1"/>
    </source>
</evidence>
<gene>
    <name evidence="1" type="ORF">MENTE1834_LOCUS26936</name>
</gene>
<protein>
    <submittedName>
        <fullName evidence="1">Uncharacterized protein</fullName>
    </submittedName>
</protein>
<organism evidence="1 2">
    <name type="scientific">Meloidogyne enterolobii</name>
    <name type="common">Root-knot nematode worm</name>
    <name type="synonym">Meloidogyne mayaguensis</name>
    <dbReference type="NCBI Taxonomy" id="390850"/>
    <lineage>
        <taxon>Eukaryota</taxon>
        <taxon>Metazoa</taxon>
        <taxon>Ecdysozoa</taxon>
        <taxon>Nematoda</taxon>
        <taxon>Chromadorea</taxon>
        <taxon>Rhabditida</taxon>
        <taxon>Tylenchina</taxon>
        <taxon>Tylenchomorpha</taxon>
        <taxon>Tylenchoidea</taxon>
        <taxon>Meloidogynidae</taxon>
        <taxon>Meloidogyninae</taxon>
        <taxon>Meloidogyne</taxon>
    </lineage>
</organism>